<feature type="domain" description="Response regulatory" evidence="7">
    <location>
        <begin position="3"/>
        <end position="119"/>
    </location>
</feature>
<protein>
    <submittedName>
        <fullName evidence="8">DNA-binding response regulator</fullName>
    </submittedName>
</protein>
<dbReference type="CDD" id="cd19930">
    <property type="entry name" value="REC_DesR-like"/>
    <property type="match status" value="1"/>
</dbReference>
<evidence type="ECO:0000259" key="7">
    <source>
        <dbReference type="PROSITE" id="PS50110"/>
    </source>
</evidence>
<dbReference type="Pfam" id="PF00072">
    <property type="entry name" value="Response_reg"/>
    <property type="match status" value="1"/>
</dbReference>
<feature type="domain" description="HTH luxR-type" evidence="6">
    <location>
        <begin position="134"/>
        <end position="199"/>
    </location>
</feature>
<sequence>MIRIVIAEDQQLLRGTLSALLSMEEDIEVVAEADNGHAAWEAIEQYEPDICLLDIEIPLLSGLEVAEKLKKEGRSAKIIIVTTFARPGFLQKAVELNVEGYLLKDEPIELLIDSIRKVMAGERVVSTDLAAALFLKQENPLTERETAVLQLSRSGLSTKEMAKQLFLTEGTVRNYLSMAIQKMGVETRQQATEKAYERGWIT</sequence>
<evidence type="ECO:0000256" key="5">
    <source>
        <dbReference type="PROSITE-ProRule" id="PRU00169"/>
    </source>
</evidence>
<dbReference type="GO" id="GO:0003677">
    <property type="term" value="F:DNA binding"/>
    <property type="evidence" value="ECO:0007669"/>
    <property type="project" value="UniProtKB-KW"/>
</dbReference>
<dbReference type="PANTHER" id="PTHR43214:SF42">
    <property type="entry name" value="TRANSCRIPTIONAL REGULATORY PROTEIN DESR"/>
    <property type="match status" value="1"/>
</dbReference>
<name>A0A3S8RTH4_9BACL</name>
<dbReference type="SMART" id="SM00421">
    <property type="entry name" value="HTH_LUXR"/>
    <property type="match status" value="1"/>
</dbReference>
<evidence type="ECO:0000259" key="6">
    <source>
        <dbReference type="PROSITE" id="PS50043"/>
    </source>
</evidence>
<dbReference type="InterPro" id="IPR039420">
    <property type="entry name" value="WalR-like"/>
</dbReference>
<organism evidence="8 9">
    <name type="scientific">Paenibacillus lentus</name>
    <dbReference type="NCBI Taxonomy" id="1338368"/>
    <lineage>
        <taxon>Bacteria</taxon>
        <taxon>Bacillati</taxon>
        <taxon>Bacillota</taxon>
        <taxon>Bacilli</taxon>
        <taxon>Bacillales</taxon>
        <taxon>Paenibacillaceae</taxon>
        <taxon>Paenibacillus</taxon>
    </lineage>
</organism>
<dbReference type="OrthoDB" id="9780153at2"/>
<dbReference type="PRINTS" id="PR00038">
    <property type="entry name" value="HTHLUXR"/>
</dbReference>
<proteinExistence type="predicted"/>
<evidence type="ECO:0000256" key="4">
    <source>
        <dbReference type="ARBA" id="ARBA00023163"/>
    </source>
</evidence>
<dbReference type="AlphaFoldDB" id="A0A3S8RTH4"/>
<feature type="modified residue" description="4-aspartylphosphate" evidence="5">
    <location>
        <position position="54"/>
    </location>
</feature>
<dbReference type="GO" id="GO:0006355">
    <property type="term" value="P:regulation of DNA-templated transcription"/>
    <property type="evidence" value="ECO:0007669"/>
    <property type="project" value="InterPro"/>
</dbReference>
<dbReference type="InterPro" id="IPR011006">
    <property type="entry name" value="CheY-like_superfamily"/>
</dbReference>
<keyword evidence="4" id="KW-0804">Transcription</keyword>
<evidence type="ECO:0000313" key="9">
    <source>
        <dbReference type="Proteomes" id="UP000273145"/>
    </source>
</evidence>
<keyword evidence="9" id="KW-1185">Reference proteome</keyword>
<dbReference type="InterPro" id="IPR001789">
    <property type="entry name" value="Sig_transdc_resp-reg_receiver"/>
</dbReference>
<evidence type="ECO:0000256" key="1">
    <source>
        <dbReference type="ARBA" id="ARBA00022553"/>
    </source>
</evidence>
<dbReference type="InterPro" id="IPR000792">
    <property type="entry name" value="Tscrpt_reg_LuxR_C"/>
</dbReference>
<dbReference type="PROSITE" id="PS50043">
    <property type="entry name" value="HTH_LUXR_2"/>
    <property type="match status" value="1"/>
</dbReference>
<dbReference type="EMBL" id="CP034248">
    <property type="protein sequence ID" value="AZK46291.1"/>
    <property type="molecule type" value="Genomic_DNA"/>
</dbReference>
<evidence type="ECO:0000256" key="2">
    <source>
        <dbReference type="ARBA" id="ARBA00023015"/>
    </source>
</evidence>
<evidence type="ECO:0000256" key="3">
    <source>
        <dbReference type="ARBA" id="ARBA00023125"/>
    </source>
</evidence>
<dbReference type="GO" id="GO:0000160">
    <property type="term" value="P:phosphorelay signal transduction system"/>
    <property type="evidence" value="ECO:0007669"/>
    <property type="project" value="InterPro"/>
</dbReference>
<dbReference type="Pfam" id="PF00196">
    <property type="entry name" value="GerE"/>
    <property type="match status" value="1"/>
</dbReference>
<reference evidence="8 9" key="1">
    <citation type="submission" date="2018-11" db="EMBL/GenBank/DDBJ databases">
        <title>Genome sequencing of Paenibacillus lentus DSM25539(T).</title>
        <authorList>
            <person name="Kook J.-K."/>
            <person name="Park S.-N."/>
            <person name="Lim Y.K."/>
        </authorList>
    </citation>
    <scope>NUCLEOTIDE SEQUENCE [LARGE SCALE GENOMIC DNA]</scope>
    <source>
        <strain evidence="8 9">DSM 25539</strain>
    </source>
</reference>
<dbReference type="SUPFAM" id="SSF52172">
    <property type="entry name" value="CheY-like"/>
    <property type="match status" value="1"/>
</dbReference>
<dbReference type="Proteomes" id="UP000273145">
    <property type="component" value="Chromosome"/>
</dbReference>
<dbReference type="Gene3D" id="3.40.50.2300">
    <property type="match status" value="1"/>
</dbReference>
<keyword evidence="2" id="KW-0805">Transcription regulation</keyword>
<dbReference type="KEGG" id="plen:EIM92_08955"/>
<dbReference type="PANTHER" id="PTHR43214">
    <property type="entry name" value="TWO-COMPONENT RESPONSE REGULATOR"/>
    <property type="match status" value="1"/>
</dbReference>
<dbReference type="SMART" id="SM00448">
    <property type="entry name" value="REC"/>
    <property type="match status" value="1"/>
</dbReference>
<dbReference type="InterPro" id="IPR016032">
    <property type="entry name" value="Sig_transdc_resp-reg_C-effctor"/>
</dbReference>
<keyword evidence="1 5" id="KW-0597">Phosphoprotein</keyword>
<evidence type="ECO:0000313" key="8">
    <source>
        <dbReference type="EMBL" id="AZK46291.1"/>
    </source>
</evidence>
<dbReference type="PROSITE" id="PS50110">
    <property type="entry name" value="RESPONSE_REGULATORY"/>
    <property type="match status" value="1"/>
</dbReference>
<dbReference type="SUPFAM" id="SSF46894">
    <property type="entry name" value="C-terminal effector domain of the bipartite response regulators"/>
    <property type="match status" value="1"/>
</dbReference>
<gene>
    <name evidence="8" type="ORF">EIM92_08955</name>
</gene>
<dbReference type="RefSeq" id="WP_125082355.1">
    <property type="nucleotide sequence ID" value="NZ_CP034248.1"/>
</dbReference>
<dbReference type="CDD" id="cd06170">
    <property type="entry name" value="LuxR_C_like"/>
    <property type="match status" value="1"/>
</dbReference>
<keyword evidence="3 8" id="KW-0238">DNA-binding</keyword>
<accession>A0A3S8RTH4</accession>